<dbReference type="SUPFAM" id="SSF56420">
    <property type="entry name" value="Peptide deformylase"/>
    <property type="match status" value="1"/>
</dbReference>
<dbReference type="InterPro" id="IPR003848">
    <property type="entry name" value="DUF218"/>
</dbReference>
<sequence>KNEFKKKIYLSPLYASLFIGSLGIRFLFFFIELPTSFDKKQYTDAIIILTGGKNRIENGFSLFKNNNAKKLLISGVGMGVKIEDFTKLMDKYEIEKDQVVLGSIAQNTLENALEAKIFMELHNYKSLYLVTSSYHTPRSKLIFERLMPNIEINAVPVFSNNFHQEYRYSSIFALGLAFVEYNKYLATLFNNFVDDFDQHLIKKDQFVEAEEIVKKLLAALKEINGPSAGLAAPQIGINKAVFVYSFDRKYDNLEPVINPKYLPIEDKKIFGWEACYSTIRTSIIKIAYIGRFEKIEVKYLNVKGKIIKKILEGFAAK</sequence>
<dbReference type="OrthoDB" id="276063at2759"/>
<feature type="domain" description="DUF218" evidence="4">
    <location>
        <begin position="44"/>
        <end position="161"/>
    </location>
</feature>
<dbReference type="InterPro" id="IPR036821">
    <property type="entry name" value="Peptide_deformylase_sf"/>
</dbReference>
<accession>X6LP03</accession>
<dbReference type="Gene3D" id="3.90.45.10">
    <property type="entry name" value="Peptide deformylase"/>
    <property type="match status" value="1"/>
</dbReference>
<protein>
    <recommendedName>
        <fullName evidence="2">peptide deformylase</fullName>
        <ecNumber evidence="2">3.5.1.88</ecNumber>
    </recommendedName>
</protein>
<dbReference type="PANTHER" id="PTHR30336">
    <property type="entry name" value="INNER MEMBRANE PROTEIN, PROBABLE PERMEASE"/>
    <property type="match status" value="1"/>
</dbReference>
<feature type="non-terminal residue" evidence="5">
    <location>
        <position position="317"/>
    </location>
</feature>
<dbReference type="CDD" id="cd06259">
    <property type="entry name" value="YdcF-like"/>
    <property type="match status" value="1"/>
</dbReference>
<dbReference type="Proteomes" id="UP000023152">
    <property type="component" value="Unassembled WGS sequence"/>
</dbReference>
<name>X6LP03_RETFI</name>
<evidence type="ECO:0000259" key="4">
    <source>
        <dbReference type="Pfam" id="PF02698"/>
    </source>
</evidence>
<feature type="transmembrane region" description="Helical" evidence="3">
    <location>
        <begin position="12"/>
        <end position="31"/>
    </location>
</feature>
<evidence type="ECO:0000256" key="1">
    <source>
        <dbReference type="ARBA" id="ARBA00010759"/>
    </source>
</evidence>
<dbReference type="InterPro" id="IPR014729">
    <property type="entry name" value="Rossmann-like_a/b/a_fold"/>
</dbReference>
<organism evidence="5 6">
    <name type="scientific">Reticulomyxa filosa</name>
    <dbReference type="NCBI Taxonomy" id="46433"/>
    <lineage>
        <taxon>Eukaryota</taxon>
        <taxon>Sar</taxon>
        <taxon>Rhizaria</taxon>
        <taxon>Retaria</taxon>
        <taxon>Foraminifera</taxon>
        <taxon>Monothalamids</taxon>
        <taxon>Reticulomyxidae</taxon>
        <taxon>Reticulomyxa</taxon>
    </lineage>
</organism>
<dbReference type="EC" id="3.5.1.88" evidence="2"/>
<dbReference type="GO" id="GO:0000270">
    <property type="term" value="P:peptidoglycan metabolic process"/>
    <property type="evidence" value="ECO:0007669"/>
    <property type="project" value="TreeGrafter"/>
</dbReference>
<keyword evidence="3" id="KW-0472">Membrane</keyword>
<evidence type="ECO:0000256" key="2">
    <source>
        <dbReference type="ARBA" id="ARBA00012175"/>
    </source>
</evidence>
<comment type="caution">
    <text evidence="5">The sequence shown here is derived from an EMBL/GenBank/DDBJ whole genome shotgun (WGS) entry which is preliminary data.</text>
</comment>
<evidence type="ECO:0000313" key="6">
    <source>
        <dbReference type="Proteomes" id="UP000023152"/>
    </source>
</evidence>
<dbReference type="GO" id="GO:0042586">
    <property type="term" value="F:peptide deformylase activity"/>
    <property type="evidence" value="ECO:0007669"/>
    <property type="project" value="UniProtKB-EC"/>
</dbReference>
<dbReference type="GO" id="GO:0005886">
    <property type="term" value="C:plasma membrane"/>
    <property type="evidence" value="ECO:0007669"/>
    <property type="project" value="TreeGrafter"/>
</dbReference>
<evidence type="ECO:0000313" key="5">
    <source>
        <dbReference type="EMBL" id="ETO03111.1"/>
    </source>
</evidence>
<proteinExistence type="inferred from homology"/>
<dbReference type="Pfam" id="PF02698">
    <property type="entry name" value="DUF218"/>
    <property type="match status" value="1"/>
</dbReference>
<dbReference type="PANTHER" id="PTHR30336:SF4">
    <property type="entry name" value="ENVELOPE BIOGENESIS FACTOR ELYC"/>
    <property type="match status" value="1"/>
</dbReference>
<dbReference type="Gene3D" id="3.40.50.620">
    <property type="entry name" value="HUPs"/>
    <property type="match status" value="1"/>
</dbReference>
<feature type="non-terminal residue" evidence="5">
    <location>
        <position position="1"/>
    </location>
</feature>
<gene>
    <name evidence="5" type="ORF">RFI_34299</name>
</gene>
<keyword evidence="6" id="KW-1185">Reference proteome</keyword>
<dbReference type="EMBL" id="ASPP01034133">
    <property type="protein sequence ID" value="ETO03111.1"/>
    <property type="molecule type" value="Genomic_DNA"/>
</dbReference>
<dbReference type="InterPro" id="IPR023635">
    <property type="entry name" value="Peptide_deformylase"/>
</dbReference>
<evidence type="ECO:0000256" key="3">
    <source>
        <dbReference type="SAM" id="Phobius"/>
    </source>
</evidence>
<dbReference type="Pfam" id="PF01327">
    <property type="entry name" value="Pep_deformylase"/>
    <property type="match status" value="1"/>
</dbReference>
<reference evidence="5 6" key="1">
    <citation type="journal article" date="2013" name="Curr. Biol.">
        <title>The Genome of the Foraminiferan Reticulomyxa filosa.</title>
        <authorList>
            <person name="Glockner G."/>
            <person name="Hulsmann N."/>
            <person name="Schleicher M."/>
            <person name="Noegel A.A."/>
            <person name="Eichinger L."/>
            <person name="Gallinger C."/>
            <person name="Pawlowski J."/>
            <person name="Sierra R."/>
            <person name="Euteneuer U."/>
            <person name="Pillet L."/>
            <person name="Moustafa A."/>
            <person name="Platzer M."/>
            <person name="Groth M."/>
            <person name="Szafranski K."/>
            <person name="Schliwa M."/>
        </authorList>
    </citation>
    <scope>NUCLEOTIDE SEQUENCE [LARGE SCALE GENOMIC DNA]</scope>
</reference>
<dbReference type="AlphaFoldDB" id="X6LP03"/>
<keyword evidence="3" id="KW-0812">Transmembrane</keyword>
<comment type="similarity">
    <text evidence="1">Belongs to the polypeptide deformylase family.</text>
</comment>
<dbReference type="InterPro" id="IPR051599">
    <property type="entry name" value="Cell_Envelope_Assoc"/>
</dbReference>
<keyword evidence="3" id="KW-1133">Transmembrane helix</keyword>